<keyword evidence="2 4" id="KW-0413">Isomerase</keyword>
<dbReference type="Pfam" id="PF01177">
    <property type="entry name" value="Asp_Glu_race"/>
    <property type="match status" value="1"/>
</dbReference>
<dbReference type="SUPFAM" id="SSF53681">
    <property type="entry name" value="Aspartate/glutamate racemase"/>
    <property type="match status" value="2"/>
</dbReference>
<accession>A0ABU8RMM2</accession>
<dbReference type="InterPro" id="IPR001920">
    <property type="entry name" value="Asp/Glu_race"/>
</dbReference>
<evidence type="ECO:0000256" key="1">
    <source>
        <dbReference type="ARBA" id="ARBA00007847"/>
    </source>
</evidence>
<feature type="region of interest" description="Disordered" evidence="3">
    <location>
        <begin position="237"/>
        <end position="271"/>
    </location>
</feature>
<evidence type="ECO:0000313" key="5">
    <source>
        <dbReference type="Proteomes" id="UP001387100"/>
    </source>
</evidence>
<organism evidence="4 5">
    <name type="scientific">Pseudokineococcus basanitobsidens</name>
    <dbReference type="NCBI Taxonomy" id="1926649"/>
    <lineage>
        <taxon>Bacteria</taxon>
        <taxon>Bacillati</taxon>
        <taxon>Actinomycetota</taxon>
        <taxon>Actinomycetes</taxon>
        <taxon>Kineosporiales</taxon>
        <taxon>Kineosporiaceae</taxon>
        <taxon>Pseudokineococcus</taxon>
    </lineage>
</organism>
<dbReference type="PANTHER" id="PTHR21198:SF7">
    <property type="entry name" value="ASPARTATE-GLUTAMATE RACEMASE FAMILY"/>
    <property type="match status" value="1"/>
</dbReference>
<dbReference type="RefSeq" id="WP_339575618.1">
    <property type="nucleotide sequence ID" value="NZ_JBBIAA010000018.1"/>
</dbReference>
<protein>
    <submittedName>
        <fullName evidence="4">Amino acid racemase</fullName>
        <ecNumber evidence="4">5.1.1.-</ecNumber>
    </submittedName>
</protein>
<dbReference type="EMBL" id="JBBIAA010000018">
    <property type="protein sequence ID" value="MEJ5946234.1"/>
    <property type="molecule type" value="Genomic_DNA"/>
</dbReference>
<comment type="caution">
    <text evidence="4">The sequence shown here is derived from an EMBL/GenBank/DDBJ whole genome shotgun (WGS) entry which is preliminary data.</text>
</comment>
<evidence type="ECO:0000256" key="2">
    <source>
        <dbReference type="ARBA" id="ARBA00023235"/>
    </source>
</evidence>
<dbReference type="InterPro" id="IPR015942">
    <property type="entry name" value="Asp/Glu/hydantoin_racemase"/>
</dbReference>
<dbReference type="Gene3D" id="3.40.50.1860">
    <property type="match status" value="2"/>
</dbReference>
<dbReference type="NCBIfam" id="TIGR00035">
    <property type="entry name" value="asp_race"/>
    <property type="match status" value="1"/>
</dbReference>
<dbReference type="EC" id="5.1.1.-" evidence="4"/>
<dbReference type="PANTHER" id="PTHR21198">
    <property type="entry name" value="GLUTAMATE RACEMASE"/>
    <property type="match status" value="1"/>
</dbReference>
<name>A0ABU8RMM2_9ACTN</name>
<evidence type="ECO:0000256" key="3">
    <source>
        <dbReference type="SAM" id="MobiDB-lite"/>
    </source>
</evidence>
<proteinExistence type="inferred from homology"/>
<dbReference type="GO" id="GO:0016853">
    <property type="term" value="F:isomerase activity"/>
    <property type="evidence" value="ECO:0007669"/>
    <property type="project" value="UniProtKB-KW"/>
</dbReference>
<dbReference type="Proteomes" id="UP001387100">
    <property type="component" value="Unassembled WGS sequence"/>
</dbReference>
<comment type="similarity">
    <text evidence="1">Belongs to the aspartate/glutamate racemases family.</text>
</comment>
<sequence length="271" mass="27448">MSVEVPAGGPAHPLVGVVGGVGPLATVSFLDAVVRLTEAERDQDHVDLVVLQHATIPDRTAHILGASDDDPGPVMAADARRLERWGAGFVVVPCNTAHHYTRQIADAVDVPVVSIVGETAAAALARRPGLRAAGVLATEGTVAAGVYQRALEDLGVTALVPDAAGQAVVTAAIYDGVKAGAPVDLPALLAVAEGLLDRGAEVVLLGCTELSVVAEGAGLLDDPRFVDSLDALARSTVTRAGHRLRERRSPAPGATPAAPPAATPATTPGSR</sequence>
<gene>
    <name evidence="4" type="ORF">WDZ17_13125</name>
</gene>
<reference evidence="4 5" key="1">
    <citation type="journal article" date="2017" name="Int. J. Syst. Evol. Microbiol.">
        <title>Pseudokineococcus basanitobsidens sp. nov., isolated from volcanic rock.</title>
        <authorList>
            <person name="Lee D.W."/>
            <person name="Park M.Y."/>
            <person name="Kim J.J."/>
            <person name="Kim B.S."/>
        </authorList>
    </citation>
    <scope>NUCLEOTIDE SEQUENCE [LARGE SCALE GENOMIC DNA]</scope>
    <source>
        <strain evidence="4 5">DSM 103726</strain>
    </source>
</reference>
<evidence type="ECO:0000313" key="4">
    <source>
        <dbReference type="EMBL" id="MEJ5946234.1"/>
    </source>
</evidence>
<dbReference type="InterPro" id="IPR004380">
    <property type="entry name" value="Asp_race"/>
</dbReference>
<keyword evidence="5" id="KW-1185">Reference proteome</keyword>